<keyword evidence="9 11" id="KW-0378">Hydrolase</keyword>
<keyword evidence="16" id="KW-1185">Reference proteome</keyword>
<evidence type="ECO:0000256" key="4">
    <source>
        <dbReference type="ARBA" id="ARBA00007383"/>
    </source>
</evidence>
<evidence type="ECO:0000256" key="5">
    <source>
        <dbReference type="ARBA" id="ARBA00022490"/>
    </source>
</evidence>
<gene>
    <name evidence="15" type="ORF">APUTEX25_005757</name>
    <name evidence="14" type="ORF">F751_0738</name>
</gene>
<evidence type="ECO:0000256" key="6">
    <source>
        <dbReference type="ARBA" id="ARBA00022722"/>
    </source>
</evidence>
<evidence type="ECO:0000313" key="15">
    <source>
        <dbReference type="EMBL" id="RMZ55716.1"/>
    </source>
</evidence>
<dbReference type="GO" id="GO:0043137">
    <property type="term" value="P:DNA replication, removal of RNA primer"/>
    <property type="evidence" value="ECO:0007669"/>
    <property type="project" value="TreeGrafter"/>
</dbReference>
<dbReference type="GeneID" id="23612129"/>
<dbReference type="RefSeq" id="XP_011399754.1">
    <property type="nucleotide sequence ID" value="XM_011401452.1"/>
</dbReference>
<dbReference type="OrthoDB" id="7462577at2759"/>
<dbReference type="Proteomes" id="UP000279271">
    <property type="component" value="Unassembled WGS sequence"/>
</dbReference>
<dbReference type="PROSITE" id="PS51257">
    <property type="entry name" value="PROKAR_LIPOPROTEIN"/>
    <property type="match status" value="1"/>
</dbReference>
<dbReference type="InterPro" id="IPR001352">
    <property type="entry name" value="RNase_HII/HIII"/>
</dbReference>
<evidence type="ECO:0000256" key="12">
    <source>
        <dbReference type="RuleBase" id="RU003515"/>
    </source>
</evidence>
<evidence type="ECO:0000313" key="14">
    <source>
        <dbReference type="EMBL" id="KFM26806.1"/>
    </source>
</evidence>
<evidence type="ECO:0000256" key="3">
    <source>
        <dbReference type="ARBA" id="ARBA00004496"/>
    </source>
</evidence>
<comment type="cofactor">
    <cofactor evidence="11">
        <name>Mn(2+)</name>
        <dbReference type="ChEBI" id="CHEBI:29035"/>
    </cofactor>
    <cofactor evidence="11">
        <name>Mg(2+)</name>
        <dbReference type="ChEBI" id="CHEBI:18420"/>
    </cofactor>
    <text evidence="11">Manganese or magnesium. Binds 1 divalent metal ion per monomer in the absence of substrate. May bind a second metal ion after substrate binding.</text>
</comment>
<keyword evidence="10" id="KW-0464">Manganese</keyword>
<dbReference type="Proteomes" id="UP000028924">
    <property type="component" value="Unassembled WGS sequence"/>
</dbReference>
<reference evidence="17" key="2">
    <citation type="journal article" date="2018" name="Algal Res.">
        <title>Characterization of plant carbon substrate utilization by Auxenochlorella protothecoides.</title>
        <authorList>
            <person name="Vogler B.W."/>
            <person name="Starkenburg S.R."/>
            <person name="Sudasinghe N."/>
            <person name="Schambach J.Y."/>
            <person name="Rollin J.A."/>
            <person name="Pattathil S."/>
            <person name="Barry A.N."/>
        </authorList>
    </citation>
    <scope>NUCLEOTIDE SEQUENCE [LARGE SCALE GENOMIC DNA]</scope>
    <source>
        <strain evidence="17">UTEX 25</strain>
    </source>
</reference>
<evidence type="ECO:0000256" key="8">
    <source>
        <dbReference type="ARBA" id="ARBA00022759"/>
    </source>
</evidence>
<sequence length="230" mass="24754">MGMNRNPDPNTIIEGVDEAGRGPLAGPVVAAACIIPPDVTIPGLDDSKVMSEEGRETAYDLLTQHPAVEWAVAVVPVEVIDGINILQAALKAMVEAVDALPTGYPDYVLVDGNRLPKDMDRERSAAIIKGDSKSIPIAAASILAKVFCWLWGHGSTNCDTPESLMVTRDRLMVSLHQQHPEYGFDQHKGYGVPAHIAAIRQHGPCPAHRRTFAPVKTWWPVAKGAEASKA</sequence>
<dbReference type="eggNOG" id="ENOG502S4TJ">
    <property type="taxonomic scope" value="Eukaryota"/>
</dbReference>
<dbReference type="InterPro" id="IPR024567">
    <property type="entry name" value="RNase_HII/HIII_dom"/>
</dbReference>
<evidence type="ECO:0000313" key="16">
    <source>
        <dbReference type="Proteomes" id="UP000028924"/>
    </source>
</evidence>
<evidence type="ECO:0000313" key="17">
    <source>
        <dbReference type="Proteomes" id="UP000279271"/>
    </source>
</evidence>
<keyword evidence="6 11" id="KW-0540">Nuclease</keyword>
<dbReference type="EMBL" id="KL662135">
    <property type="protein sequence ID" value="KFM26806.1"/>
    <property type="molecule type" value="Genomic_DNA"/>
</dbReference>
<evidence type="ECO:0000256" key="10">
    <source>
        <dbReference type="ARBA" id="ARBA00023211"/>
    </source>
</evidence>
<feature type="domain" description="RNase H type-2" evidence="13">
    <location>
        <begin position="11"/>
        <end position="224"/>
    </location>
</feature>
<proteinExistence type="inferred from homology"/>
<dbReference type="SUPFAM" id="SSF53098">
    <property type="entry name" value="Ribonuclease H-like"/>
    <property type="match status" value="1"/>
</dbReference>
<dbReference type="InterPro" id="IPR036397">
    <property type="entry name" value="RNaseH_sf"/>
</dbReference>
<keyword evidence="8 11" id="KW-0255">Endonuclease</keyword>
<dbReference type="EMBL" id="QOKY01000159">
    <property type="protein sequence ID" value="RMZ55716.1"/>
    <property type="molecule type" value="Genomic_DNA"/>
</dbReference>
<dbReference type="AlphaFoldDB" id="A0A087SM52"/>
<dbReference type="CDD" id="cd07182">
    <property type="entry name" value="RNase_HII_bacteria_HII_like"/>
    <property type="match status" value="1"/>
</dbReference>
<dbReference type="Gene3D" id="3.30.420.10">
    <property type="entry name" value="Ribonuclease H-like superfamily/Ribonuclease H"/>
    <property type="match status" value="2"/>
</dbReference>
<dbReference type="KEGG" id="apro:F751_0738"/>
<comment type="similarity">
    <text evidence="4 12">Belongs to the RNase HII family.</text>
</comment>
<dbReference type="EC" id="3.1.26.4" evidence="12"/>
<evidence type="ECO:0000256" key="7">
    <source>
        <dbReference type="ARBA" id="ARBA00022723"/>
    </source>
</evidence>
<dbReference type="GO" id="GO:0006298">
    <property type="term" value="P:mismatch repair"/>
    <property type="evidence" value="ECO:0007669"/>
    <property type="project" value="TreeGrafter"/>
</dbReference>
<evidence type="ECO:0000256" key="11">
    <source>
        <dbReference type="PROSITE-ProRule" id="PRU01319"/>
    </source>
</evidence>
<keyword evidence="7 11" id="KW-0479">Metal-binding</keyword>
<comment type="function">
    <text evidence="2 12">Endonuclease that specifically degrades the RNA of RNA-DNA hybrids.</text>
</comment>
<dbReference type="InterPro" id="IPR012337">
    <property type="entry name" value="RNaseH-like_sf"/>
</dbReference>
<reference evidence="15" key="4">
    <citation type="submission" date="2018-11" db="EMBL/GenBank/DDBJ databases">
        <title>Characterization of plant carbon substrate utilization by Auxenochlorella protothecoides.</title>
        <authorList>
            <person name="Vogler B.W."/>
            <person name="Starkenburg S.R."/>
            <person name="Sudasinghe N."/>
            <person name="Schambach J.Y."/>
            <person name="Rollin J.A."/>
            <person name="Pattathil S."/>
            <person name="Barry A.N."/>
        </authorList>
    </citation>
    <scope>NUCLEOTIDE SEQUENCE [LARGE SCALE GENOMIC DNA]</scope>
    <source>
        <strain evidence="15">UTEX 25</strain>
    </source>
</reference>
<reference evidence="14 16" key="1">
    <citation type="journal article" date="2014" name="BMC Genomics">
        <title>Oil accumulation mechanisms of the oleaginous microalga Chlorella protothecoides revealed through its genome, transcriptomes, and proteomes.</title>
        <authorList>
            <person name="Gao C."/>
            <person name="Wang Y."/>
            <person name="Shen Y."/>
            <person name="Yan D."/>
            <person name="He X."/>
            <person name="Dai J."/>
            <person name="Wu Q."/>
        </authorList>
    </citation>
    <scope>NUCLEOTIDE SEQUENCE [LARGE SCALE GENOMIC DNA]</scope>
    <source>
        <strain evidence="14 16">0710</strain>
    </source>
</reference>
<reference evidence="15" key="3">
    <citation type="submission" date="2018-10" db="EMBL/GenBank/DDBJ databases">
        <authorList>
            <person name="Hovde B."/>
            <person name="Zhang X."/>
        </authorList>
    </citation>
    <scope>NUCLEOTIDE SEQUENCE [LARGE SCALE GENOMIC DNA]</scope>
    <source>
        <strain evidence="15">UTEX 25</strain>
    </source>
</reference>
<accession>A0A087SM52</accession>
<dbReference type="PROSITE" id="PS51975">
    <property type="entry name" value="RNASE_H_2"/>
    <property type="match status" value="1"/>
</dbReference>
<dbReference type="PANTHER" id="PTHR10954">
    <property type="entry name" value="RIBONUCLEASE H2 SUBUNIT A"/>
    <property type="match status" value="1"/>
</dbReference>
<feature type="binding site" evidence="11">
    <location>
        <position position="111"/>
    </location>
    <ligand>
        <name>a divalent metal cation</name>
        <dbReference type="ChEBI" id="CHEBI:60240"/>
    </ligand>
</feature>
<keyword evidence="5" id="KW-0963">Cytoplasm</keyword>
<dbReference type="GO" id="GO:0004523">
    <property type="term" value="F:RNA-DNA hybrid ribonuclease activity"/>
    <property type="evidence" value="ECO:0007669"/>
    <property type="project" value="UniProtKB-UniRule"/>
</dbReference>
<dbReference type="Pfam" id="PF01351">
    <property type="entry name" value="RNase_HII"/>
    <property type="match status" value="1"/>
</dbReference>
<protein>
    <recommendedName>
        <fullName evidence="12">Ribonuclease</fullName>
        <ecNumber evidence="12">3.1.26.4</ecNumber>
    </recommendedName>
</protein>
<dbReference type="GO" id="GO:0046872">
    <property type="term" value="F:metal ion binding"/>
    <property type="evidence" value="ECO:0007669"/>
    <property type="project" value="UniProtKB-KW"/>
</dbReference>
<name>A0A087SM52_AUXPR</name>
<evidence type="ECO:0000256" key="1">
    <source>
        <dbReference type="ARBA" id="ARBA00000077"/>
    </source>
</evidence>
<dbReference type="GO" id="GO:0032299">
    <property type="term" value="C:ribonuclease H2 complex"/>
    <property type="evidence" value="ECO:0007669"/>
    <property type="project" value="TreeGrafter"/>
</dbReference>
<dbReference type="InterPro" id="IPR022898">
    <property type="entry name" value="RNase_HII"/>
</dbReference>
<feature type="binding site" evidence="11">
    <location>
        <position position="17"/>
    </location>
    <ligand>
        <name>a divalent metal cation</name>
        <dbReference type="ChEBI" id="CHEBI:60240"/>
    </ligand>
</feature>
<feature type="binding site" evidence="11">
    <location>
        <position position="18"/>
    </location>
    <ligand>
        <name>a divalent metal cation</name>
        <dbReference type="ChEBI" id="CHEBI:60240"/>
    </ligand>
</feature>
<comment type="catalytic activity">
    <reaction evidence="1 11 12">
        <text>Endonucleolytic cleavage to 5'-phosphomonoester.</text>
        <dbReference type="EC" id="3.1.26.4"/>
    </reaction>
</comment>
<dbReference type="STRING" id="3075.A0A087SM52"/>
<dbReference type="GO" id="GO:0003723">
    <property type="term" value="F:RNA binding"/>
    <property type="evidence" value="ECO:0007669"/>
    <property type="project" value="UniProtKB-UniRule"/>
</dbReference>
<organism evidence="14 16">
    <name type="scientific">Auxenochlorella protothecoides</name>
    <name type="common">Green microalga</name>
    <name type="synonym">Chlorella protothecoides</name>
    <dbReference type="NCBI Taxonomy" id="3075"/>
    <lineage>
        <taxon>Eukaryota</taxon>
        <taxon>Viridiplantae</taxon>
        <taxon>Chlorophyta</taxon>
        <taxon>core chlorophytes</taxon>
        <taxon>Trebouxiophyceae</taxon>
        <taxon>Chlorellales</taxon>
        <taxon>Chlorellaceae</taxon>
        <taxon>Auxenochlorella</taxon>
    </lineage>
</organism>
<dbReference type="GO" id="GO:0005737">
    <property type="term" value="C:cytoplasm"/>
    <property type="evidence" value="ECO:0007669"/>
    <property type="project" value="UniProtKB-SubCell"/>
</dbReference>
<evidence type="ECO:0000259" key="13">
    <source>
        <dbReference type="PROSITE" id="PS51975"/>
    </source>
</evidence>
<evidence type="ECO:0000256" key="2">
    <source>
        <dbReference type="ARBA" id="ARBA00004065"/>
    </source>
</evidence>
<dbReference type="PANTHER" id="PTHR10954:SF23">
    <property type="entry name" value="RIBONUCLEASE"/>
    <property type="match status" value="1"/>
</dbReference>
<evidence type="ECO:0000256" key="9">
    <source>
        <dbReference type="ARBA" id="ARBA00022801"/>
    </source>
</evidence>
<comment type="subcellular location">
    <subcellularLocation>
        <location evidence="3">Cytoplasm</location>
    </subcellularLocation>
</comment>